<accession>A0AAF0DQQ5</accession>
<evidence type="ECO:0000313" key="1">
    <source>
        <dbReference type="EMBL" id="WEW61235.1"/>
    </source>
</evidence>
<proteinExistence type="predicted"/>
<sequence>MGSIKYEPFSDAQEFSDLMPELFDQYWCYQPDTFPFEFLQRTTDLKVVCKDTTAEKADFITPPALENAIQNCARINCPDTSEYPWDPPVDDSWTGWMGITIDSLIKGIDIPRGEQEFGGPLFSVLGEGLVANYHRRILADRLFRHRPNHWTFMIRDHSPLDAERKNDRNYLLRSEIMGIVSIFYRQMNEVRWDPWKHEYKQPKLTYQGGPLTATIVTFMVGKVRVVQATCDPSNQYPTLTCTLRGLYDLSMSSYDKSSVHKIVKWILCSPEPARGLSLRGRKA</sequence>
<dbReference type="AlphaFoldDB" id="A0AAF0DQQ5"/>
<dbReference type="EMBL" id="CP120630">
    <property type="protein sequence ID" value="WEW61235.1"/>
    <property type="molecule type" value="Genomic_DNA"/>
</dbReference>
<gene>
    <name evidence="1" type="ORF">PRK78_006725</name>
</gene>
<dbReference type="Proteomes" id="UP001219355">
    <property type="component" value="Chromosome 4"/>
</dbReference>
<evidence type="ECO:0000313" key="2">
    <source>
        <dbReference type="Proteomes" id="UP001219355"/>
    </source>
</evidence>
<organism evidence="1 2">
    <name type="scientific">Emydomyces testavorans</name>
    <dbReference type="NCBI Taxonomy" id="2070801"/>
    <lineage>
        <taxon>Eukaryota</taxon>
        <taxon>Fungi</taxon>
        <taxon>Dikarya</taxon>
        <taxon>Ascomycota</taxon>
        <taxon>Pezizomycotina</taxon>
        <taxon>Eurotiomycetes</taxon>
        <taxon>Eurotiomycetidae</taxon>
        <taxon>Onygenales</taxon>
        <taxon>Nannizziopsiaceae</taxon>
        <taxon>Emydomyces</taxon>
    </lineage>
</organism>
<keyword evidence="2" id="KW-1185">Reference proteome</keyword>
<name>A0AAF0DQQ5_9EURO</name>
<protein>
    <submittedName>
        <fullName evidence="1">Uncharacterized protein</fullName>
    </submittedName>
</protein>
<reference evidence="1" key="1">
    <citation type="submission" date="2023-03" db="EMBL/GenBank/DDBJ databases">
        <title>Emydomyces testavorans Genome Sequence.</title>
        <authorList>
            <person name="Hoyer L."/>
        </authorList>
    </citation>
    <scope>NUCLEOTIDE SEQUENCE</scope>
    <source>
        <strain evidence="1">16-2883</strain>
    </source>
</reference>